<reference evidence="2 3" key="1">
    <citation type="submission" date="2019-02" db="EMBL/GenBank/DDBJ databases">
        <title>Deep-cultivation of Planctomycetes and their phenomic and genomic characterization uncovers novel biology.</title>
        <authorList>
            <person name="Wiegand S."/>
            <person name="Jogler M."/>
            <person name="Boedeker C."/>
            <person name="Pinto D."/>
            <person name="Vollmers J."/>
            <person name="Rivas-Marin E."/>
            <person name="Kohn T."/>
            <person name="Peeters S.H."/>
            <person name="Heuer A."/>
            <person name="Rast P."/>
            <person name="Oberbeckmann S."/>
            <person name="Bunk B."/>
            <person name="Jeske O."/>
            <person name="Meyerdierks A."/>
            <person name="Storesund J.E."/>
            <person name="Kallscheuer N."/>
            <person name="Luecker S."/>
            <person name="Lage O.M."/>
            <person name="Pohl T."/>
            <person name="Merkel B.J."/>
            <person name="Hornburger P."/>
            <person name="Mueller R.-W."/>
            <person name="Bruemmer F."/>
            <person name="Labrenz M."/>
            <person name="Spormann A.M."/>
            <person name="Op Den Camp H."/>
            <person name="Overmann J."/>
            <person name="Amann R."/>
            <person name="Jetten M.S.M."/>
            <person name="Mascher T."/>
            <person name="Medema M.H."/>
            <person name="Devos D.P."/>
            <person name="Kaster A.-K."/>
            <person name="Ovreas L."/>
            <person name="Rohde M."/>
            <person name="Galperin M.Y."/>
            <person name="Jogler C."/>
        </authorList>
    </citation>
    <scope>NUCLEOTIDE SEQUENCE [LARGE SCALE GENOMIC DNA]</scope>
    <source>
        <strain evidence="2 3">Pla100</strain>
    </source>
</reference>
<dbReference type="RefSeq" id="WP_146576481.1">
    <property type="nucleotide sequence ID" value="NZ_SJPM01000001.1"/>
</dbReference>
<evidence type="ECO:0000259" key="1">
    <source>
        <dbReference type="Pfam" id="PF06439"/>
    </source>
</evidence>
<dbReference type="Proteomes" id="UP000316213">
    <property type="component" value="Unassembled WGS sequence"/>
</dbReference>
<feature type="domain" description="3-keto-alpha-glucoside-1,2-lyase/3-keto-2-hydroxy-glucal hydratase" evidence="1">
    <location>
        <begin position="71"/>
        <end position="234"/>
    </location>
</feature>
<name>A0A5C6AYN2_9BACT</name>
<dbReference type="AlphaFoldDB" id="A0A5C6AYN2"/>
<evidence type="ECO:0000313" key="3">
    <source>
        <dbReference type="Proteomes" id="UP000316213"/>
    </source>
</evidence>
<dbReference type="InterPro" id="IPR010496">
    <property type="entry name" value="AL/BT2_dom"/>
</dbReference>
<dbReference type="OrthoDB" id="256709at2"/>
<sequence>MSLFFSFSTSVLTKRFTRIACVATALGWTLVTAGAIPLRFAVAEEVTRSDVLVQDSFERDEPIAGQEHIGNGWGTNSRTRAKGNQQVDLIDGVMHITRHPDADHGVSVTHETSFQDATIELRFKIGPQDDLGINIADMNEKSVHAGHICMAKITTQAVELIDMKTGRMRLDIRQANQAKSLTAEQKALIASTSKKFKHKLDPSQWHDLQVTIEGDSMHVRIDGDEIGSFQSAGIGHATKSRLRLAVNRFAMIDDVLVTRSK</sequence>
<proteinExistence type="predicted"/>
<dbReference type="Pfam" id="PF06439">
    <property type="entry name" value="3keto-disac_hyd"/>
    <property type="match status" value="1"/>
</dbReference>
<organism evidence="2 3">
    <name type="scientific">Neorhodopirellula pilleata</name>
    <dbReference type="NCBI Taxonomy" id="2714738"/>
    <lineage>
        <taxon>Bacteria</taxon>
        <taxon>Pseudomonadati</taxon>
        <taxon>Planctomycetota</taxon>
        <taxon>Planctomycetia</taxon>
        <taxon>Pirellulales</taxon>
        <taxon>Pirellulaceae</taxon>
        <taxon>Neorhodopirellula</taxon>
    </lineage>
</organism>
<accession>A0A5C6AYN2</accession>
<comment type="caution">
    <text evidence="2">The sequence shown here is derived from an EMBL/GenBank/DDBJ whole genome shotgun (WGS) entry which is preliminary data.</text>
</comment>
<protein>
    <recommendedName>
        <fullName evidence="1">3-keto-alpha-glucoside-1,2-lyase/3-keto-2-hydroxy-glucal hydratase domain-containing protein</fullName>
    </recommendedName>
</protein>
<keyword evidence="3" id="KW-1185">Reference proteome</keyword>
<evidence type="ECO:0000313" key="2">
    <source>
        <dbReference type="EMBL" id="TWU04096.1"/>
    </source>
</evidence>
<dbReference type="GO" id="GO:0016787">
    <property type="term" value="F:hydrolase activity"/>
    <property type="evidence" value="ECO:0007669"/>
    <property type="project" value="InterPro"/>
</dbReference>
<dbReference type="EMBL" id="SJPM01000001">
    <property type="protein sequence ID" value="TWU04096.1"/>
    <property type="molecule type" value="Genomic_DNA"/>
</dbReference>
<gene>
    <name evidence="2" type="ORF">Pla100_10320</name>
</gene>
<dbReference type="Gene3D" id="2.60.120.560">
    <property type="entry name" value="Exo-inulinase, domain 1"/>
    <property type="match status" value="1"/>
</dbReference>